<dbReference type="EMBL" id="BDOQ01000001">
    <property type="protein sequence ID" value="GBG12480.1"/>
    <property type="molecule type" value="Genomic_DNA"/>
</dbReference>
<accession>A0A2R5F150</accession>
<keyword evidence="1" id="KW-0472">Membrane</keyword>
<proteinExistence type="predicted"/>
<evidence type="ECO:0000313" key="3">
    <source>
        <dbReference type="Proteomes" id="UP000245081"/>
    </source>
</evidence>
<feature type="transmembrane region" description="Helical" evidence="1">
    <location>
        <begin position="36"/>
        <end position="57"/>
    </location>
</feature>
<keyword evidence="1" id="KW-0812">Transmembrane</keyword>
<dbReference type="AlphaFoldDB" id="A0A2R5F150"/>
<gene>
    <name evidence="2" type="ORF">NMK_0011</name>
</gene>
<comment type="caution">
    <text evidence="2">The sequence shown here is derived from an EMBL/GenBank/DDBJ whole genome shotgun (WGS) entry which is preliminary data.</text>
</comment>
<dbReference type="RefSeq" id="WP_109013719.1">
    <property type="nucleotide sequence ID" value="NZ_BDOQ01000001.1"/>
</dbReference>
<organism evidence="2 3">
    <name type="scientific">Novimethylophilus kurashikiensis</name>
    <dbReference type="NCBI Taxonomy" id="1825523"/>
    <lineage>
        <taxon>Bacteria</taxon>
        <taxon>Pseudomonadati</taxon>
        <taxon>Pseudomonadota</taxon>
        <taxon>Betaproteobacteria</taxon>
        <taxon>Nitrosomonadales</taxon>
        <taxon>Methylophilaceae</taxon>
        <taxon>Novimethylophilus</taxon>
    </lineage>
</organism>
<dbReference type="OrthoDB" id="9182393at2"/>
<keyword evidence="1" id="KW-1133">Transmembrane helix</keyword>
<name>A0A2R5F150_9PROT</name>
<sequence>MKWTGLFFLGYALFIIGVLAALWKLGVLADIGTTWTLIGLVIAIGIGVMVAVSSSGIKENIQIDRK</sequence>
<evidence type="ECO:0000313" key="2">
    <source>
        <dbReference type="EMBL" id="GBG12480.1"/>
    </source>
</evidence>
<dbReference type="Proteomes" id="UP000245081">
    <property type="component" value="Unassembled WGS sequence"/>
</dbReference>
<evidence type="ECO:0000256" key="1">
    <source>
        <dbReference type="SAM" id="Phobius"/>
    </source>
</evidence>
<reference evidence="2 3" key="1">
    <citation type="journal article" date="2018" name="Environ. Microbiol.">
        <title>Isolation and genomic characterization of Novimethylophilus kurashikiensis gen. nov. sp. nov., a new lanthanide-dependent methylotrophic species of Methylophilaceae.</title>
        <authorList>
            <person name="Lv H."/>
            <person name="Sahin N."/>
            <person name="Tani A."/>
        </authorList>
    </citation>
    <scope>NUCLEOTIDE SEQUENCE [LARGE SCALE GENOMIC DNA]</scope>
    <source>
        <strain evidence="2 3">La2-4</strain>
    </source>
</reference>
<keyword evidence="3" id="KW-1185">Reference proteome</keyword>
<protein>
    <submittedName>
        <fullName evidence="2">LysR family transcriptional regulator</fullName>
    </submittedName>
</protein>